<dbReference type="Proteomes" id="UP001056012">
    <property type="component" value="Chromosome 4"/>
</dbReference>
<evidence type="ECO:0000256" key="4">
    <source>
        <dbReference type="ARBA" id="ARBA00022825"/>
    </source>
</evidence>
<evidence type="ECO:0000256" key="2">
    <source>
        <dbReference type="ARBA" id="ARBA00022670"/>
    </source>
</evidence>
<feature type="compositionally biased region" description="Polar residues" evidence="7">
    <location>
        <begin position="792"/>
        <end position="808"/>
    </location>
</feature>
<dbReference type="EMBL" id="CP089277">
    <property type="protein sequence ID" value="USP78638.1"/>
    <property type="molecule type" value="Genomic_DNA"/>
</dbReference>
<evidence type="ECO:0000256" key="5">
    <source>
        <dbReference type="PROSITE-ProRule" id="PRU01240"/>
    </source>
</evidence>
<keyword evidence="2 5" id="KW-0645">Protease</keyword>
<evidence type="ECO:0000256" key="6">
    <source>
        <dbReference type="SAM" id="Coils"/>
    </source>
</evidence>
<protein>
    <recommendedName>
        <fullName evidence="8">Peptidase S8/S53 domain-containing protein</fullName>
    </recommendedName>
</protein>
<dbReference type="InterPro" id="IPR036852">
    <property type="entry name" value="Peptidase_S8/S53_dom_sf"/>
</dbReference>
<dbReference type="PROSITE" id="PS51892">
    <property type="entry name" value="SUBTILASE"/>
    <property type="match status" value="1"/>
</dbReference>
<dbReference type="OrthoDB" id="3679130at2759"/>
<evidence type="ECO:0000256" key="7">
    <source>
        <dbReference type="SAM" id="MobiDB-lite"/>
    </source>
</evidence>
<feature type="compositionally biased region" description="Basic and acidic residues" evidence="7">
    <location>
        <begin position="273"/>
        <end position="301"/>
    </location>
</feature>
<evidence type="ECO:0000313" key="10">
    <source>
        <dbReference type="Proteomes" id="UP001056012"/>
    </source>
</evidence>
<feature type="region of interest" description="Disordered" evidence="7">
    <location>
        <begin position="844"/>
        <end position="908"/>
    </location>
</feature>
<dbReference type="InterPro" id="IPR015500">
    <property type="entry name" value="Peptidase_S8_subtilisin-rel"/>
</dbReference>
<keyword evidence="4 5" id="KW-0720">Serine protease</keyword>
<feature type="compositionally biased region" description="Basic and acidic residues" evidence="7">
    <location>
        <begin position="483"/>
        <end position="515"/>
    </location>
</feature>
<feature type="active site" description="Charge relay system" evidence="5">
    <location>
        <position position="994"/>
    </location>
</feature>
<dbReference type="InterPro" id="IPR000209">
    <property type="entry name" value="Peptidase_S8/S53_dom"/>
</dbReference>
<dbReference type="AlphaFoldDB" id="A0A9Q9DSH4"/>
<dbReference type="PRINTS" id="PR00723">
    <property type="entry name" value="SUBTILISIN"/>
</dbReference>
<dbReference type="SUPFAM" id="SSF48452">
    <property type="entry name" value="TPR-like"/>
    <property type="match status" value="1"/>
</dbReference>
<feature type="coiled-coil region" evidence="6">
    <location>
        <begin position="1"/>
        <end position="28"/>
    </location>
</feature>
<name>A0A9Q9DSH4_CURCL</name>
<evidence type="ECO:0000256" key="3">
    <source>
        <dbReference type="ARBA" id="ARBA00022801"/>
    </source>
</evidence>
<evidence type="ECO:0000256" key="1">
    <source>
        <dbReference type="ARBA" id="ARBA00011073"/>
    </source>
</evidence>
<dbReference type="Pfam" id="PF00082">
    <property type="entry name" value="Peptidase_S8"/>
    <property type="match status" value="1"/>
</dbReference>
<dbReference type="PANTHER" id="PTHR43806:SF11">
    <property type="entry name" value="CEREVISIN-RELATED"/>
    <property type="match status" value="1"/>
</dbReference>
<feature type="compositionally biased region" description="Low complexity" evidence="7">
    <location>
        <begin position="418"/>
        <end position="429"/>
    </location>
</feature>
<organism evidence="9 10">
    <name type="scientific">Curvularia clavata</name>
    <dbReference type="NCBI Taxonomy" id="95742"/>
    <lineage>
        <taxon>Eukaryota</taxon>
        <taxon>Fungi</taxon>
        <taxon>Dikarya</taxon>
        <taxon>Ascomycota</taxon>
        <taxon>Pezizomycotina</taxon>
        <taxon>Dothideomycetes</taxon>
        <taxon>Pleosporomycetidae</taxon>
        <taxon>Pleosporales</taxon>
        <taxon>Pleosporineae</taxon>
        <taxon>Pleosporaceae</taxon>
        <taxon>Curvularia</taxon>
    </lineage>
</organism>
<feature type="compositionally biased region" description="Basic and acidic residues" evidence="7">
    <location>
        <begin position="658"/>
        <end position="675"/>
    </location>
</feature>
<dbReference type="CDD" id="cd00306">
    <property type="entry name" value="Peptidases_S8_S53"/>
    <property type="match status" value="1"/>
</dbReference>
<keyword evidence="3 5" id="KW-0378">Hydrolase</keyword>
<dbReference type="Gene3D" id="3.40.50.200">
    <property type="entry name" value="Peptidase S8/S53 domain"/>
    <property type="match status" value="1"/>
</dbReference>
<reference evidence="9" key="1">
    <citation type="submission" date="2021-12" db="EMBL/GenBank/DDBJ databases">
        <title>Curvularia clavata genome.</title>
        <authorList>
            <person name="Cao Y."/>
        </authorList>
    </citation>
    <scope>NUCLEOTIDE SEQUENCE</scope>
    <source>
        <strain evidence="9">Yc1106</strain>
    </source>
</reference>
<dbReference type="PANTHER" id="PTHR43806">
    <property type="entry name" value="PEPTIDASE S8"/>
    <property type="match status" value="1"/>
</dbReference>
<keyword evidence="10" id="KW-1185">Reference proteome</keyword>
<keyword evidence="6" id="KW-0175">Coiled coil</keyword>
<dbReference type="SUPFAM" id="SSF52743">
    <property type="entry name" value="Subtilisin-like"/>
    <property type="match status" value="1"/>
</dbReference>
<feature type="active site" description="Charge relay system" evidence="5">
    <location>
        <position position="1154"/>
    </location>
</feature>
<dbReference type="VEuPathDB" id="FungiDB:yc1106_05912"/>
<feature type="active site" description="Charge relay system" evidence="5">
    <location>
        <position position="954"/>
    </location>
</feature>
<dbReference type="GO" id="GO:0006508">
    <property type="term" value="P:proteolysis"/>
    <property type="evidence" value="ECO:0007669"/>
    <property type="project" value="UniProtKB-KW"/>
</dbReference>
<dbReference type="PROSITE" id="PS00138">
    <property type="entry name" value="SUBTILASE_SER"/>
    <property type="match status" value="1"/>
</dbReference>
<dbReference type="InterPro" id="IPR050131">
    <property type="entry name" value="Peptidase_S8_subtilisin-like"/>
</dbReference>
<feature type="compositionally biased region" description="Basic and acidic residues" evidence="7">
    <location>
        <begin position="573"/>
        <end position="588"/>
    </location>
</feature>
<dbReference type="GO" id="GO:0004252">
    <property type="term" value="F:serine-type endopeptidase activity"/>
    <property type="evidence" value="ECO:0007669"/>
    <property type="project" value="UniProtKB-UniRule"/>
</dbReference>
<feature type="compositionally biased region" description="Basic and acidic residues" evidence="7">
    <location>
        <begin position="685"/>
        <end position="703"/>
    </location>
</feature>
<evidence type="ECO:0000259" key="8">
    <source>
        <dbReference type="Pfam" id="PF00082"/>
    </source>
</evidence>
<dbReference type="Gene3D" id="1.25.40.10">
    <property type="entry name" value="Tetratricopeptide repeat domain"/>
    <property type="match status" value="1"/>
</dbReference>
<feature type="compositionally biased region" description="Basic and acidic residues" evidence="7">
    <location>
        <begin position="430"/>
        <end position="452"/>
    </location>
</feature>
<feature type="compositionally biased region" description="Basic and acidic residues" evidence="7">
    <location>
        <begin position="388"/>
        <end position="401"/>
    </location>
</feature>
<feature type="region of interest" description="Disordered" evidence="7">
    <location>
        <begin position="273"/>
        <end position="766"/>
    </location>
</feature>
<feature type="region of interest" description="Disordered" evidence="7">
    <location>
        <begin position="782"/>
        <end position="815"/>
    </location>
</feature>
<gene>
    <name evidence="9" type="ORF">yc1106_05912</name>
</gene>
<proteinExistence type="inferred from homology"/>
<feature type="compositionally biased region" description="Polar residues" evidence="7">
    <location>
        <begin position="457"/>
        <end position="468"/>
    </location>
</feature>
<feature type="compositionally biased region" description="Basic and acidic residues" evidence="7">
    <location>
        <begin position="340"/>
        <end position="352"/>
    </location>
</feature>
<feature type="compositionally biased region" description="Basic and acidic residues" evidence="7">
    <location>
        <begin position="745"/>
        <end position="766"/>
    </location>
</feature>
<comment type="similarity">
    <text evidence="1 5">Belongs to the peptidase S8 family.</text>
</comment>
<sequence length="1272" mass="142120">MKSIDERIDALGEKAMDLERRAEDGDQRLLEEAANAYGEAVKLAEKHWGNLDEKTLTLRERWADSVRNTGNLAEATICHSRNADWTLENLKQHRLQHSPKDLIRLAIERHLYAQRQLAETYLADKRFSAAIYVYEKVIDSGDQSREELYKDRADLASALFESGSDRNIMRAVNLNVETLQDADKNLGKSHIETVKIRFNLARELYALSKYGDASDKLKELLKILEASECQARSAPEYHIYLEKTKKSLRNCSKKIALQQEELKKAEKIRRQLQKQVEEKKHVVREGKETSGSAHKTDKKNQGEQPGKVESPEVQENQRSRVPDTPKQPKHTGNTTDQELTQEKLGEETRRQVAETSSRTKQQRRTSEPIKEASQTPTKPKKRGTVDGPDEHHSSTKQKADNTKTASVATPELHFTDQPSKSPPKQTSKSESPRPKDVSKSPKKPEAKHDLPIRPHSASETLSPHSTAETGLKKMQRSNSTRSDVSRTKRTSDYKDGSIVPKDVKLDGKSTRHKESACSALSDSKTQREKMDSMPTTQPEKKKSRRGSTPGTQPADRRHESDVINLVTSPTASKEQHSSLEMKQEEQSNKGKSRKKEVSGEEKASQIPAAPSIVLSGPEHRQQTQLPDSVKPRPKNRHERERPGSSQSHYHEVPSPLRIVDRDIAKRKERRSRSSDSARVSLPPKIENDVEQISKHKSNAERSTRRNSLLLSGTGIETPPSHSSEKSSEKSKRKRTDNWTADLIEPLDKSITEKSIPDSKPMPAEDERQTTYLWVDALECFESANPGNEDGHQPSSAAKTCQTDSTSSIVKPDQDQPLDTVLQPEQIHVHSTGTLNAGQREHVIPGGWHQDFDEPDSNQKLRKSRSNDVLSQGGLRVTQPSGTGHRRSASVDIPRPISTSKPVPHSKDWSDRDEIIADEWFDRLQSKTHVFLDQYRDDCFDMTKAARRVRIAVLDTGVAKSTAKGPVPSLMKGPRVKIGKVLDPSLPWNVDSKGHGTHAAGLILTVCPYADVYVYRVCDGSSHIDKKHVADAILDAVDKKKVDIISMSLGWEDNSEDELENALLHARVSNVLIFAASSNDGLRTKAGMAYPARALEVIAIDAADVNGRPLGSNPTGAKQKGDRLTALGQAVRSTWPLDLPTEEPETGWKRLAGTSCATPIAAGIAGLVLEFARQRPMCFEKKIEKHLKKVDGMHSTLRHLLSTECDTAPRFRNLDPTILFRGGGDWATPMSPRLNAASYIVNVLRNEYGDGIGRDMSLEIENEMRRRHRGDVS</sequence>
<dbReference type="InterPro" id="IPR011990">
    <property type="entry name" value="TPR-like_helical_dom_sf"/>
</dbReference>
<feature type="domain" description="Peptidase S8/S53" evidence="8">
    <location>
        <begin position="947"/>
        <end position="1171"/>
    </location>
</feature>
<dbReference type="InterPro" id="IPR023828">
    <property type="entry name" value="Peptidase_S8_Ser-AS"/>
</dbReference>
<accession>A0A9Q9DSH4</accession>
<evidence type="ECO:0000313" key="9">
    <source>
        <dbReference type="EMBL" id="USP78638.1"/>
    </source>
</evidence>